<dbReference type="GO" id="GO:0006099">
    <property type="term" value="P:tricarboxylic acid cycle"/>
    <property type="evidence" value="ECO:0007669"/>
    <property type="project" value="UniProtKB-UniPathway"/>
</dbReference>
<dbReference type="PROSITE" id="PS00450">
    <property type="entry name" value="ACONITASE_1"/>
    <property type="match status" value="1"/>
</dbReference>
<dbReference type="RefSeq" id="WP_014269368.1">
    <property type="nucleotide sequence ID" value="NC_016633.1"/>
</dbReference>
<keyword evidence="5" id="KW-0479">Metal-binding</keyword>
<organism evidence="13 14">
    <name type="scientific">Sphaerochaeta pleomorpha (strain ATCC BAA-1885 / DSM 22778 / Grapes)</name>
    <dbReference type="NCBI Taxonomy" id="158190"/>
    <lineage>
        <taxon>Bacteria</taxon>
        <taxon>Pseudomonadati</taxon>
        <taxon>Spirochaetota</taxon>
        <taxon>Spirochaetia</taxon>
        <taxon>Spirochaetales</taxon>
        <taxon>Sphaerochaetaceae</taxon>
        <taxon>Sphaerochaeta</taxon>
    </lineage>
</organism>
<dbReference type="GO" id="GO:0003994">
    <property type="term" value="F:aconitate hydratase activity"/>
    <property type="evidence" value="ECO:0007669"/>
    <property type="project" value="UniProtKB-EC"/>
</dbReference>
<dbReference type="InterPro" id="IPR006250">
    <property type="entry name" value="Aconitase_put"/>
</dbReference>
<evidence type="ECO:0000259" key="11">
    <source>
        <dbReference type="Pfam" id="PF00330"/>
    </source>
</evidence>
<evidence type="ECO:0000256" key="4">
    <source>
        <dbReference type="ARBA" id="ARBA00019378"/>
    </source>
</evidence>
<dbReference type="GO" id="GO:0046872">
    <property type="term" value="F:metal ion binding"/>
    <property type="evidence" value="ECO:0007669"/>
    <property type="project" value="UniProtKB-KW"/>
</dbReference>
<comment type="catalytic activity">
    <reaction evidence="8">
        <text>citrate = D-threo-isocitrate</text>
        <dbReference type="Rhea" id="RHEA:10336"/>
        <dbReference type="ChEBI" id="CHEBI:15562"/>
        <dbReference type="ChEBI" id="CHEBI:16947"/>
        <dbReference type="EC" id="4.2.1.3"/>
    </reaction>
</comment>
<dbReference type="STRING" id="158190.SpiGrapes_0678"/>
<keyword evidence="7" id="KW-0411">Iron-sulfur</keyword>
<keyword evidence="6" id="KW-0408">Iron</keyword>
<evidence type="ECO:0000256" key="10">
    <source>
        <dbReference type="ARBA" id="ARBA00031977"/>
    </source>
</evidence>
<evidence type="ECO:0000256" key="1">
    <source>
        <dbReference type="ARBA" id="ARBA00001966"/>
    </source>
</evidence>
<proteinExistence type="predicted"/>
<evidence type="ECO:0000256" key="5">
    <source>
        <dbReference type="ARBA" id="ARBA00022723"/>
    </source>
</evidence>
<dbReference type="InterPro" id="IPR018136">
    <property type="entry name" value="Aconitase_4Fe-4S_BS"/>
</dbReference>
<evidence type="ECO:0000256" key="9">
    <source>
        <dbReference type="ARBA" id="ARBA00031081"/>
    </source>
</evidence>
<evidence type="ECO:0000256" key="2">
    <source>
        <dbReference type="ARBA" id="ARBA00004717"/>
    </source>
</evidence>
<evidence type="ECO:0000313" key="13">
    <source>
        <dbReference type="EMBL" id="AEV28519.1"/>
    </source>
</evidence>
<feature type="domain" description="Aconitase A/isopropylmalate dehydratase small subunit swivel" evidence="12">
    <location>
        <begin position="512"/>
        <end position="580"/>
    </location>
</feature>
<evidence type="ECO:0000256" key="3">
    <source>
        <dbReference type="ARBA" id="ARBA00012926"/>
    </source>
</evidence>
<dbReference type="Pfam" id="PF00694">
    <property type="entry name" value="Aconitase_C"/>
    <property type="match status" value="1"/>
</dbReference>
<feature type="domain" description="Aconitase/3-isopropylmalate dehydratase large subunit alpha/beta/alpha" evidence="11">
    <location>
        <begin position="285"/>
        <end position="407"/>
    </location>
</feature>
<evidence type="ECO:0000256" key="8">
    <source>
        <dbReference type="ARBA" id="ARBA00023501"/>
    </source>
</evidence>
<keyword evidence="14" id="KW-1185">Reference proteome</keyword>
<dbReference type="NCBIfam" id="TIGR01342">
    <property type="entry name" value="acon_putative"/>
    <property type="match status" value="1"/>
</dbReference>
<dbReference type="AlphaFoldDB" id="G8QY14"/>
<dbReference type="Proteomes" id="UP000005632">
    <property type="component" value="Chromosome"/>
</dbReference>
<dbReference type="OrthoDB" id="9802769at2"/>
<protein>
    <recommendedName>
        <fullName evidence="4">Aconitate hydratase A</fullName>
        <ecNumber evidence="3">4.2.1.3</ecNumber>
    </recommendedName>
    <alternativeName>
        <fullName evidence="10">Iron-responsive protein-like</fullName>
    </alternativeName>
    <alternativeName>
        <fullName evidence="9">RNA-binding protein</fullName>
    </alternativeName>
</protein>
<comment type="cofactor">
    <cofactor evidence="1">
        <name>[4Fe-4S] cluster</name>
        <dbReference type="ChEBI" id="CHEBI:49883"/>
    </cofactor>
</comment>
<name>G8QY14_SPHPG</name>
<reference evidence="13 14" key="1">
    <citation type="submission" date="2011-11" db="EMBL/GenBank/DDBJ databases">
        <title>Complete sequence of Spirochaeta sp. grapes.</title>
        <authorList>
            <consortium name="US DOE Joint Genome Institute"/>
            <person name="Lucas S."/>
            <person name="Han J."/>
            <person name="Lapidus A."/>
            <person name="Cheng J.-F."/>
            <person name="Goodwin L."/>
            <person name="Pitluck S."/>
            <person name="Peters L."/>
            <person name="Ovchinnikova G."/>
            <person name="Munk A.C."/>
            <person name="Detter J.C."/>
            <person name="Han C."/>
            <person name="Tapia R."/>
            <person name="Land M."/>
            <person name="Hauser L."/>
            <person name="Kyrpides N."/>
            <person name="Ivanova N."/>
            <person name="Pagani I."/>
            <person name="Ritalahtilisa K."/>
            <person name="Loeffler F."/>
            <person name="Woyke T."/>
        </authorList>
    </citation>
    <scope>NUCLEOTIDE SEQUENCE [LARGE SCALE GENOMIC DNA]</scope>
    <source>
        <strain evidence="14">ATCC BAA-1885 / DSM 22778 / Grapes</strain>
    </source>
</reference>
<dbReference type="PRINTS" id="PR00415">
    <property type="entry name" value="ACONITASE"/>
</dbReference>
<sequence>MGKTLTEKILSSHLEEGCIEAGKPIGIHIDQTLTQDATGTMAYLQFESMGLDRIKNELAVSYVDHNTVQVGFENADDHRYLQSVAASKGIVFSRAGNGICHQVHLERFGAPGKTLLGSDSHTPTGGGLAMIAIGAGGLDVAVAMAGGPFHIISPKVVEIRLSGKLRPWVSAKDVILAVLEHFTVKGNVNCVFEYTGEGVKTLQVTDRATICNMGAECGVTTSLFPSDENTLAFLQAQGRAQDYVPLLADSDAVYDQLFELDLSVLEPLCACPHSPGNIARMKDFAGKKIDQVLIGSCTNSSYTDMKKVADILDGHTVSEHVSLGIAPGSREVLLMLASDGSLAKMIASGARILESACGFCIGNHQSPNTNGISLRTSNRNFEGRSGTKSGQLYLVSPESAALSAIAGTFVDPLGNHGIAYPQVSMPEKFIIDDRMFIFPPLDGSQVEIVRGPNIGNPPINTPLAKNLKGVVAIKVGDKITTDHIMPAGARLKYRSNIPEYSKYVFEPVDPLFPARAAKNRDAGVGNVIVAGASYGQGSSREHAAICPMFLGVKAVVAISIERIHQNNLCNFGIVPLTFKDEKDYLRISEGDELVIDDIVSQISTGTVVLTDKTANLAFSLDCHCTEDQKEMLLAGGLLNVLKGEK</sequence>
<evidence type="ECO:0000256" key="7">
    <source>
        <dbReference type="ARBA" id="ARBA00023014"/>
    </source>
</evidence>
<dbReference type="GO" id="GO:0005829">
    <property type="term" value="C:cytosol"/>
    <property type="evidence" value="ECO:0007669"/>
    <property type="project" value="TreeGrafter"/>
</dbReference>
<dbReference type="PANTHER" id="PTHR43160:SF3">
    <property type="entry name" value="ACONITATE HYDRATASE, MITOCHONDRIAL"/>
    <property type="match status" value="1"/>
</dbReference>
<gene>
    <name evidence="13" type="ordered locus">SpiGrapes_0678</name>
</gene>
<dbReference type="UniPathway" id="UPA00223">
    <property type="reaction ID" value="UER00718"/>
</dbReference>
<comment type="pathway">
    <text evidence="2">Carbohydrate metabolism; tricarboxylic acid cycle; isocitrate from oxaloacetate: step 2/2.</text>
</comment>
<feature type="domain" description="Aconitase/3-isopropylmalate dehydratase large subunit alpha/beta/alpha" evidence="11">
    <location>
        <begin position="7"/>
        <end position="283"/>
    </location>
</feature>
<dbReference type="InterPro" id="IPR036008">
    <property type="entry name" value="Aconitase_4Fe-4S_dom"/>
</dbReference>
<dbReference type="SUPFAM" id="SSF53732">
    <property type="entry name" value="Aconitase iron-sulfur domain"/>
    <property type="match status" value="1"/>
</dbReference>
<dbReference type="EC" id="4.2.1.3" evidence="3"/>
<dbReference type="KEGG" id="sgp:SpiGrapes_0678"/>
<dbReference type="Pfam" id="PF00330">
    <property type="entry name" value="Aconitase"/>
    <property type="match status" value="2"/>
</dbReference>
<dbReference type="PANTHER" id="PTHR43160">
    <property type="entry name" value="ACONITATE HYDRATASE B"/>
    <property type="match status" value="1"/>
</dbReference>
<dbReference type="eggNOG" id="COG1048">
    <property type="taxonomic scope" value="Bacteria"/>
</dbReference>
<dbReference type="Gene3D" id="3.20.19.10">
    <property type="entry name" value="Aconitase, domain 4"/>
    <property type="match status" value="1"/>
</dbReference>
<dbReference type="NCBIfam" id="NF005558">
    <property type="entry name" value="PRK07229.1"/>
    <property type="match status" value="1"/>
</dbReference>
<dbReference type="Gene3D" id="3.30.499.10">
    <property type="entry name" value="Aconitase, domain 3"/>
    <property type="match status" value="2"/>
</dbReference>
<evidence type="ECO:0000313" key="14">
    <source>
        <dbReference type="Proteomes" id="UP000005632"/>
    </source>
</evidence>
<dbReference type="SUPFAM" id="SSF52016">
    <property type="entry name" value="LeuD/IlvD-like"/>
    <property type="match status" value="1"/>
</dbReference>
<evidence type="ECO:0000259" key="12">
    <source>
        <dbReference type="Pfam" id="PF00694"/>
    </source>
</evidence>
<dbReference type="InterPro" id="IPR015931">
    <property type="entry name" value="Acnase/IPM_dHydase_lsu_aba_1/3"/>
</dbReference>
<dbReference type="InterPro" id="IPR001030">
    <property type="entry name" value="Acoase/IPM_deHydtase_lsu_aba"/>
</dbReference>
<dbReference type="InterPro" id="IPR050926">
    <property type="entry name" value="Aconitase/IPM_isomerase"/>
</dbReference>
<dbReference type="HOGENOM" id="CLU_006714_2_3_12"/>
<evidence type="ECO:0000256" key="6">
    <source>
        <dbReference type="ARBA" id="ARBA00023004"/>
    </source>
</evidence>
<dbReference type="GO" id="GO:0051539">
    <property type="term" value="F:4 iron, 4 sulfur cluster binding"/>
    <property type="evidence" value="ECO:0007669"/>
    <property type="project" value="TreeGrafter"/>
</dbReference>
<accession>G8QY14</accession>
<dbReference type="InterPro" id="IPR000573">
    <property type="entry name" value="AconitaseA/IPMdHydase_ssu_swvl"/>
</dbReference>
<dbReference type="InterPro" id="IPR015928">
    <property type="entry name" value="Aconitase/3IPM_dehydase_swvl"/>
</dbReference>
<dbReference type="EMBL" id="CP003155">
    <property type="protein sequence ID" value="AEV28519.1"/>
    <property type="molecule type" value="Genomic_DNA"/>
</dbReference>